<keyword evidence="2" id="KW-1185">Reference proteome</keyword>
<proteinExistence type="predicted"/>
<sequence length="58" mass="6979">IQYYHKRWQQENTEENFFKWLDRGGGKDLSLPECARDQLEAEVRINLSYVTNSYLLVI</sequence>
<dbReference type="InParanoid" id="A0A165W3Z8"/>
<dbReference type="STRING" id="1314782.A0A165W3Z8"/>
<gene>
    <name evidence="1" type="ORF">NEOLEDRAFT_1053776</name>
</gene>
<dbReference type="AlphaFoldDB" id="A0A165W3Z8"/>
<feature type="non-terminal residue" evidence="1">
    <location>
        <position position="1"/>
    </location>
</feature>
<reference evidence="1 2" key="1">
    <citation type="journal article" date="2016" name="Mol. Biol. Evol.">
        <title>Comparative Genomics of Early-Diverging Mushroom-Forming Fungi Provides Insights into the Origins of Lignocellulose Decay Capabilities.</title>
        <authorList>
            <person name="Nagy L.G."/>
            <person name="Riley R."/>
            <person name="Tritt A."/>
            <person name="Adam C."/>
            <person name="Daum C."/>
            <person name="Floudas D."/>
            <person name="Sun H."/>
            <person name="Yadav J.S."/>
            <person name="Pangilinan J."/>
            <person name="Larsson K.H."/>
            <person name="Matsuura K."/>
            <person name="Barry K."/>
            <person name="Labutti K."/>
            <person name="Kuo R."/>
            <person name="Ohm R.A."/>
            <person name="Bhattacharya S.S."/>
            <person name="Shirouzu T."/>
            <person name="Yoshinaga Y."/>
            <person name="Martin F.M."/>
            <person name="Grigoriev I.V."/>
            <person name="Hibbett D.S."/>
        </authorList>
    </citation>
    <scope>NUCLEOTIDE SEQUENCE [LARGE SCALE GENOMIC DNA]</scope>
    <source>
        <strain evidence="1 2">HHB14362 ss-1</strain>
    </source>
</reference>
<dbReference type="Proteomes" id="UP000076761">
    <property type="component" value="Unassembled WGS sequence"/>
</dbReference>
<dbReference type="EMBL" id="KV425551">
    <property type="protein sequence ID" value="KZT30645.1"/>
    <property type="molecule type" value="Genomic_DNA"/>
</dbReference>
<evidence type="ECO:0000313" key="1">
    <source>
        <dbReference type="EMBL" id="KZT30645.1"/>
    </source>
</evidence>
<evidence type="ECO:0000313" key="2">
    <source>
        <dbReference type="Proteomes" id="UP000076761"/>
    </source>
</evidence>
<accession>A0A165W3Z8</accession>
<organism evidence="1 2">
    <name type="scientific">Neolentinus lepideus HHB14362 ss-1</name>
    <dbReference type="NCBI Taxonomy" id="1314782"/>
    <lineage>
        <taxon>Eukaryota</taxon>
        <taxon>Fungi</taxon>
        <taxon>Dikarya</taxon>
        <taxon>Basidiomycota</taxon>
        <taxon>Agaricomycotina</taxon>
        <taxon>Agaricomycetes</taxon>
        <taxon>Gloeophyllales</taxon>
        <taxon>Gloeophyllaceae</taxon>
        <taxon>Neolentinus</taxon>
    </lineage>
</organism>
<name>A0A165W3Z8_9AGAM</name>
<dbReference type="OrthoDB" id="7344096at2759"/>
<protein>
    <submittedName>
        <fullName evidence="1">Uncharacterized protein</fullName>
    </submittedName>
</protein>